<evidence type="ECO:0000313" key="4">
    <source>
        <dbReference type="Proteomes" id="UP000298488"/>
    </source>
</evidence>
<dbReference type="InterPro" id="IPR035985">
    <property type="entry name" value="Ubiquitin-activating_enz"/>
</dbReference>
<dbReference type="InterPro" id="IPR000594">
    <property type="entry name" value="ThiF_NAD_FAD-bd"/>
</dbReference>
<evidence type="ECO:0000256" key="1">
    <source>
        <dbReference type="SAM" id="MobiDB-lite"/>
    </source>
</evidence>
<accession>A0A4R8VAT3</accession>
<keyword evidence="3" id="KW-0548">Nucleotidyltransferase</keyword>
<protein>
    <submittedName>
        <fullName evidence="3">ThiF family adenylyltransferase</fullName>
    </submittedName>
</protein>
<feature type="region of interest" description="Disordered" evidence="1">
    <location>
        <begin position="1"/>
        <end position="29"/>
    </location>
</feature>
<dbReference type="GO" id="GO:0005737">
    <property type="term" value="C:cytoplasm"/>
    <property type="evidence" value="ECO:0007669"/>
    <property type="project" value="TreeGrafter"/>
</dbReference>
<evidence type="ECO:0000313" key="3">
    <source>
        <dbReference type="EMBL" id="TFB79893.1"/>
    </source>
</evidence>
<dbReference type="Gene3D" id="3.40.50.720">
    <property type="entry name" value="NAD(P)-binding Rossmann-like Domain"/>
    <property type="match status" value="1"/>
</dbReference>
<proteinExistence type="predicted"/>
<dbReference type="InterPro" id="IPR045886">
    <property type="entry name" value="ThiF/MoeB/HesA"/>
</dbReference>
<organism evidence="3 4">
    <name type="scientific">Terrimesophilobacter mesophilus</name>
    <dbReference type="NCBI Taxonomy" id="433647"/>
    <lineage>
        <taxon>Bacteria</taxon>
        <taxon>Bacillati</taxon>
        <taxon>Actinomycetota</taxon>
        <taxon>Actinomycetes</taxon>
        <taxon>Micrococcales</taxon>
        <taxon>Microbacteriaceae</taxon>
        <taxon>Terrimesophilobacter</taxon>
    </lineage>
</organism>
<dbReference type="GO" id="GO:0016779">
    <property type="term" value="F:nucleotidyltransferase activity"/>
    <property type="evidence" value="ECO:0007669"/>
    <property type="project" value="UniProtKB-KW"/>
</dbReference>
<dbReference type="PANTHER" id="PTHR10953:SF247">
    <property type="entry name" value="SLL6053 PROTEIN"/>
    <property type="match status" value="1"/>
</dbReference>
<feature type="domain" description="THIF-type NAD/FAD binding fold" evidence="2">
    <location>
        <begin position="207"/>
        <end position="385"/>
    </location>
</feature>
<gene>
    <name evidence="3" type="ORF">E3N84_07450</name>
</gene>
<keyword evidence="3" id="KW-0808">Transferase</keyword>
<keyword evidence="4" id="KW-1185">Reference proteome</keyword>
<dbReference type="AlphaFoldDB" id="A0A4R8VAT3"/>
<dbReference type="EMBL" id="SOFI01000003">
    <property type="protein sequence ID" value="TFB79893.1"/>
    <property type="molecule type" value="Genomic_DNA"/>
</dbReference>
<dbReference type="GO" id="GO:0004792">
    <property type="term" value="F:thiosulfate-cyanide sulfurtransferase activity"/>
    <property type="evidence" value="ECO:0007669"/>
    <property type="project" value="TreeGrafter"/>
</dbReference>
<name>A0A4R8VAT3_9MICO</name>
<reference evidence="3 4" key="1">
    <citation type="submission" date="2019-03" db="EMBL/GenBank/DDBJ databases">
        <title>Genomics of glacier-inhabiting Cryobacterium strains.</title>
        <authorList>
            <person name="Liu Q."/>
            <person name="Xin Y.-H."/>
        </authorList>
    </citation>
    <scope>NUCLEOTIDE SEQUENCE [LARGE SCALE GENOMIC DNA]</scope>
    <source>
        <strain evidence="3 4">CGMCC 1.10440</strain>
    </source>
</reference>
<dbReference type="PANTHER" id="PTHR10953">
    <property type="entry name" value="UBIQUITIN-ACTIVATING ENZYME E1"/>
    <property type="match status" value="1"/>
</dbReference>
<dbReference type="OrthoDB" id="9204719at2"/>
<dbReference type="GO" id="GO:0008641">
    <property type="term" value="F:ubiquitin-like modifier activating enzyme activity"/>
    <property type="evidence" value="ECO:0007669"/>
    <property type="project" value="InterPro"/>
</dbReference>
<dbReference type="Pfam" id="PF00899">
    <property type="entry name" value="ThiF"/>
    <property type="match status" value="1"/>
</dbReference>
<dbReference type="SUPFAM" id="SSF69572">
    <property type="entry name" value="Activating enzymes of the ubiquitin-like proteins"/>
    <property type="match status" value="1"/>
</dbReference>
<evidence type="ECO:0000259" key="2">
    <source>
        <dbReference type="Pfam" id="PF00899"/>
    </source>
</evidence>
<comment type="caution">
    <text evidence="3">The sequence shown here is derived from an EMBL/GenBank/DDBJ whole genome shotgun (WGS) entry which is preliminary data.</text>
</comment>
<dbReference type="Proteomes" id="UP000298488">
    <property type="component" value="Unassembled WGS sequence"/>
</dbReference>
<sequence length="519" mass="56613">MGPGHRARSSLAWTRPRRPCGSNLTMPTPEYSVAMPSDIDRELKQHLVRKDGQEDVCLATYAISRGRDRTTALIRRIFRPARGERHVHGNAAFTGDYVIRVAQEAASRGEGLILLHSHPGGRTWQGLSSTDRETESGYSGVAGAVTKLPVVGMTLAGESGAWSARFWISRSESLEAEAVRVVGDQFMQSFNPRRRAAPLATESQRRTVSAWGELVQADFARTRVLVVGLGSVGLDVAQRLAASGVQSIGLMDFDAVEVHNLDRMIGATRTDARIGRTKVEVARRLLLAQATASSPDIRSHETSICDPDGLAVALDYDVVFSCVDRPWARAVLNQIAYSDLIPVIDGGINIEATEDGRMRSATARAHTLVPGQPCMVCTQQLNPARVALDREGLLDDEEYIRASGIDAERVGQNVATMSATASSMLLAQFVSLIAAPGGRGIPGPLCFHFRHHILEHIETTQNPVCRWEADPGEGDLRLPVATGHAHAQEILRQRQLNRRGLAPWFAKFREALGRLLLPD</sequence>